<protein>
    <submittedName>
        <fullName evidence="1">Uncharacterized protein</fullName>
    </submittedName>
</protein>
<comment type="caution">
    <text evidence="1">The sequence shown here is derived from an EMBL/GenBank/DDBJ whole genome shotgun (WGS) entry which is preliminary data.</text>
</comment>
<reference evidence="1" key="1">
    <citation type="submission" date="2022-05" db="EMBL/GenBank/DDBJ databases">
        <title>Chromosome-level genome of Chaenocephalus aceratus.</title>
        <authorList>
            <person name="Park H."/>
        </authorList>
    </citation>
    <scope>NUCLEOTIDE SEQUENCE</scope>
    <source>
        <strain evidence="1">KU_202001</strain>
    </source>
</reference>
<dbReference type="EMBL" id="CM043799">
    <property type="protein sequence ID" value="KAI4803815.1"/>
    <property type="molecule type" value="Genomic_DNA"/>
</dbReference>
<evidence type="ECO:0000313" key="1">
    <source>
        <dbReference type="EMBL" id="KAI4803815.1"/>
    </source>
</evidence>
<sequence>MSNRDSLGFGELLPQDVVDIFAQEKHSKRGRKKRSHSLGRALVWLKAVQKRDDKDKTPAPPLLQENVFIEASRPEYLENLHTEALEGLKMMQQEETNNGMEFQDNMSTISNMTVLPLWSHQARVNIQALESWEKVRKDQDEEKNTGRLSGESHSMFRENWVWTEWVGH</sequence>
<evidence type="ECO:0000313" key="2">
    <source>
        <dbReference type="Proteomes" id="UP001057452"/>
    </source>
</evidence>
<organism evidence="1 2">
    <name type="scientific">Chaenocephalus aceratus</name>
    <name type="common">Blackfin icefish</name>
    <name type="synonym">Chaenichthys aceratus</name>
    <dbReference type="NCBI Taxonomy" id="36190"/>
    <lineage>
        <taxon>Eukaryota</taxon>
        <taxon>Metazoa</taxon>
        <taxon>Chordata</taxon>
        <taxon>Craniata</taxon>
        <taxon>Vertebrata</taxon>
        <taxon>Euteleostomi</taxon>
        <taxon>Actinopterygii</taxon>
        <taxon>Neopterygii</taxon>
        <taxon>Teleostei</taxon>
        <taxon>Neoteleostei</taxon>
        <taxon>Acanthomorphata</taxon>
        <taxon>Eupercaria</taxon>
        <taxon>Perciformes</taxon>
        <taxon>Notothenioidei</taxon>
        <taxon>Channichthyidae</taxon>
        <taxon>Chaenocephalus</taxon>
    </lineage>
</organism>
<accession>A0ACB9VUY7</accession>
<gene>
    <name evidence="1" type="ORF">KUCAC02_025463</name>
</gene>
<keyword evidence="2" id="KW-1185">Reference proteome</keyword>
<dbReference type="Proteomes" id="UP001057452">
    <property type="component" value="Chromosome 15"/>
</dbReference>
<proteinExistence type="predicted"/>
<name>A0ACB9VUY7_CHAAC</name>